<gene>
    <name evidence="3" type="ORF">COCMIDRAFT_95398</name>
</gene>
<dbReference type="HOGENOM" id="CLU_1726605_0_0_1"/>
<keyword evidence="1" id="KW-0732">Signal</keyword>
<evidence type="ECO:0000313" key="4">
    <source>
        <dbReference type="Proteomes" id="UP000054032"/>
    </source>
</evidence>
<feature type="domain" description="WSC" evidence="2">
    <location>
        <begin position="59"/>
        <end position="147"/>
    </location>
</feature>
<accession>W6Z6P8</accession>
<evidence type="ECO:0000259" key="2">
    <source>
        <dbReference type="PROSITE" id="PS51212"/>
    </source>
</evidence>
<proteinExistence type="predicted"/>
<reference evidence="3 4" key="1">
    <citation type="journal article" date="2013" name="PLoS Genet.">
        <title>Comparative genome structure, secondary metabolite, and effector coding capacity across Cochliobolus pathogens.</title>
        <authorList>
            <person name="Condon B.J."/>
            <person name="Leng Y."/>
            <person name="Wu D."/>
            <person name="Bushley K.E."/>
            <person name="Ohm R.A."/>
            <person name="Otillar R."/>
            <person name="Martin J."/>
            <person name="Schackwitz W."/>
            <person name="Grimwood J."/>
            <person name="MohdZainudin N."/>
            <person name="Xue C."/>
            <person name="Wang R."/>
            <person name="Manning V.A."/>
            <person name="Dhillon B."/>
            <person name="Tu Z.J."/>
            <person name="Steffenson B.J."/>
            <person name="Salamov A."/>
            <person name="Sun H."/>
            <person name="Lowry S."/>
            <person name="LaButti K."/>
            <person name="Han J."/>
            <person name="Copeland A."/>
            <person name="Lindquist E."/>
            <person name="Barry K."/>
            <person name="Schmutz J."/>
            <person name="Baker S.E."/>
            <person name="Ciuffetti L.M."/>
            <person name="Grigoriev I.V."/>
            <person name="Zhong S."/>
            <person name="Turgeon B.G."/>
        </authorList>
    </citation>
    <scope>NUCLEOTIDE SEQUENCE [LARGE SCALE GENOMIC DNA]</scope>
    <source>
        <strain evidence="3 4">ATCC 44560</strain>
    </source>
</reference>
<evidence type="ECO:0000313" key="3">
    <source>
        <dbReference type="EMBL" id="EUC45498.1"/>
    </source>
</evidence>
<keyword evidence="4" id="KW-1185">Reference proteome</keyword>
<dbReference type="RefSeq" id="XP_007687999.1">
    <property type="nucleotide sequence ID" value="XM_007689809.1"/>
</dbReference>
<feature type="chain" id="PRO_5004886687" description="WSC domain-containing protein" evidence="1">
    <location>
        <begin position="19"/>
        <end position="157"/>
    </location>
</feature>
<feature type="signal peptide" evidence="1">
    <location>
        <begin position="1"/>
        <end position="18"/>
    </location>
</feature>
<dbReference type="GeneID" id="19128654"/>
<dbReference type="OrthoDB" id="10463112at2759"/>
<dbReference type="Pfam" id="PF01822">
    <property type="entry name" value="WSC"/>
    <property type="match status" value="1"/>
</dbReference>
<protein>
    <recommendedName>
        <fullName evidence="2">WSC domain-containing protein</fullName>
    </recommendedName>
</protein>
<dbReference type="EMBL" id="KI963983">
    <property type="protein sequence ID" value="EUC45498.1"/>
    <property type="molecule type" value="Genomic_DNA"/>
</dbReference>
<dbReference type="KEGG" id="bor:COCMIDRAFT_95398"/>
<dbReference type="InterPro" id="IPR002889">
    <property type="entry name" value="WSC_carb-bd"/>
</dbReference>
<name>W6Z6P8_COCMI</name>
<organism evidence="3 4">
    <name type="scientific">Bipolaris oryzae ATCC 44560</name>
    <dbReference type="NCBI Taxonomy" id="930090"/>
    <lineage>
        <taxon>Eukaryota</taxon>
        <taxon>Fungi</taxon>
        <taxon>Dikarya</taxon>
        <taxon>Ascomycota</taxon>
        <taxon>Pezizomycotina</taxon>
        <taxon>Dothideomycetes</taxon>
        <taxon>Pleosporomycetidae</taxon>
        <taxon>Pleosporales</taxon>
        <taxon>Pleosporineae</taxon>
        <taxon>Pleosporaceae</taxon>
        <taxon>Bipolaris</taxon>
    </lineage>
</organism>
<evidence type="ECO:0000256" key="1">
    <source>
        <dbReference type="SAM" id="SignalP"/>
    </source>
</evidence>
<dbReference type="Proteomes" id="UP000054032">
    <property type="component" value="Unassembled WGS sequence"/>
</dbReference>
<dbReference type="AlphaFoldDB" id="W6Z6P8"/>
<dbReference type="PROSITE" id="PS51212">
    <property type="entry name" value="WSC"/>
    <property type="match status" value="1"/>
</dbReference>
<sequence>MKTSLIVLACGLLTAVYAADAKHHTGFYKRTKCGYHCSGNEPPLGCQNVTAENQKKCQPFTFDGCYDDAEMNILKFSDWEGHSGHSKCAQDCFLWKYYAVSDEYCHCGDHIKKGAVKYDPELCKAPCPNNAAENCARPGFALVYRKQSIPAQSRVLF</sequence>